<gene>
    <name evidence="1" type="ORF">CERSUDRAFT_115030</name>
</gene>
<dbReference type="AlphaFoldDB" id="M2RF78"/>
<accession>M2RF78</accession>
<keyword evidence="2" id="KW-1185">Reference proteome</keyword>
<dbReference type="Proteomes" id="UP000016930">
    <property type="component" value="Unassembled WGS sequence"/>
</dbReference>
<reference evidence="1 2" key="1">
    <citation type="journal article" date="2012" name="Proc. Natl. Acad. Sci. U.S.A.">
        <title>Comparative genomics of Ceriporiopsis subvermispora and Phanerochaete chrysosporium provide insight into selective ligninolysis.</title>
        <authorList>
            <person name="Fernandez-Fueyo E."/>
            <person name="Ruiz-Duenas F.J."/>
            <person name="Ferreira P."/>
            <person name="Floudas D."/>
            <person name="Hibbett D.S."/>
            <person name="Canessa P."/>
            <person name="Larrondo L.F."/>
            <person name="James T.Y."/>
            <person name="Seelenfreund D."/>
            <person name="Lobos S."/>
            <person name="Polanco R."/>
            <person name="Tello M."/>
            <person name="Honda Y."/>
            <person name="Watanabe T."/>
            <person name="Watanabe T."/>
            <person name="Ryu J.S."/>
            <person name="Kubicek C.P."/>
            <person name="Schmoll M."/>
            <person name="Gaskell J."/>
            <person name="Hammel K.E."/>
            <person name="St John F.J."/>
            <person name="Vanden Wymelenberg A."/>
            <person name="Sabat G."/>
            <person name="Splinter BonDurant S."/>
            <person name="Syed K."/>
            <person name="Yadav J.S."/>
            <person name="Doddapaneni H."/>
            <person name="Subramanian V."/>
            <person name="Lavin J.L."/>
            <person name="Oguiza J.A."/>
            <person name="Perez G."/>
            <person name="Pisabarro A.G."/>
            <person name="Ramirez L."/>
            <person name="Santoyo F."/>
            <person name="Master E."/>
            <person name="Coutinho P.M."/>
            <person name="Henrissat B."/>
            <person name="Lombard V."/>
            <person name="Magnuson J.K."/>
            <person name="Kuees U."/>
            <person name="Hori C."/>
            <person name="Igarashi K."/>
            <person name="Samejima M."/>
            <person name="Held B.W."/>
            <person name="Barry K.W."/>
            <person name="LaButti K.M."/>
            <person name="Lapidus A."/>
            <person name="Lindquist E.A."/>
            <person name="Lucas S.M."/>
            <person name="Riley R."/>
            <person name="Salamov A.A."/>
            <person name="Hoffmeister D."/>
            <person name="Schwenk D."/>
            <person name="Hadar Y."/>
            <person name="Yarden O."/>
            <person name="de Vries R.P."/>
            <person name="Wiebenga A."/>
            <person name="Stenlid J."/>
            <person name="Eastwood D."/>
            <person name="Grigoriev I.V."/>
            <person name="Berka R.M."/>
            <person name="Blanchette R.A."/>
            <person name="Kersten P."/>
            <person name="Martinez A.T."/>
            <person name="Vicuna R."/>
            <person name="Cullen D."/>
        </authorList>
    </citation>
    <scope>NUCLEOTIDE SEQUENCE [LARGE SCALE GENOMIC DNA]</scope>
    <source>
        <strain evidence="1 2">B</strain>
    </source>
</reference>
<evidence type="ECO:0000313" key="2">
    <source>
        <dbReference type="Proteomes" id="UP000016930"/>
    </source>
</evidence>
<organism evidence="1 2">
    <name type="scientific">Ceriporiopsis subvermispora (strain B)</name>
    <name type="common">White-rot fungus</name>
    <name type="synonym">Gelatoporia subvermispora</name>
    <dbReference type="NCBI Taxonomy" id="914234"/>
    <lineage>
        <taxon>Eukaryota</taxon>
        <taxon>Fungi</taxon>
        <taxon>Dikarya</taxon>
        <taxon>Basidiomycota</taxon>
        <taxon>Agaricomycotina</taxon>
        <taxon>Agaricomycetes</taxon>
        <taxon>Polyporales</taxon>
        <taxon>Gelatoporiaceae</taxon>
        <taxon>Gelatoporia</taxon>
    </lineage>
</organism>
<name>M2RF78_CERS8</name>
<protein>
    <submittedName>
        <fullName evidence="1">Uncharacterized protein</fullName>
    </submittedName>
</protein>
<dbReference type="HOGENOM" id="CLU_2291356_0_0_1"/>
<sequence>MSLRSAAPPSRAILARRGLFCDPGTITCSWGVAFARLQSVTTHIYGTTANEFKDMKSTHRSSSGKSLGCARDLVSRAMYSSARVIKLCGEDWSWRPRKAYE</sequence>
<proteinExistence type="predicted"/>
<dbReference type="EMBL" id="KB445797">
    <property type="protein sequence ID" value="EMD37112.1"/>
    <property type="molecule type" value="Genomic_DNA"/>
</dbReference>
<evidence type="ECO:0000313" key="1">
    <source>
        <dbReference type="EMBL" id="EMD37112.1"/>
    </source>
</evidence>